<sequence>MPRNYHSRSAEVSDSCCVSGRIYQTCTSCGGLPRTVAGCGECGGAGSVWSPCPHCAGYGASSGPATHGGESKSYGGHDWQGPSHRGSSHQNYDSATRR</sequence>
<evidence type="ECO:0000313" key="3">
    <source>
        <dbReference type="Proteomes" id="UP000254866"/>
    </source>
</evidence>
<dbReference type="GeneID" id="43598374"/>
<keyword evidence="3" id="KW-1185">Reference proteome</keyword>
<name>A0A370TRD7_9HELO</name>
<proteinExistence type="predicted"/>
<evidence type="ECO:0000256" key="1">
    <source>
        <dbReference type="SAM" id="MobiDB-lite"/>
    </source>
</evidence>
<protein>
    <submittedName>
        <fullName evidence="2">Uncharacterized protein</fullName>
    </submittedName>
</protein>
<reference evidence="2 3" key="1">
    <citation type="journal article" date="2018" name="IMA Fungus">
        <title>IMA Genome-F 9: Draft genome sequence of Annulohypoxylon stygium, Aspergillus mulundensis, Berkeleyomyces basicola (syn. Thielaviopsis basicola), Ceratocystis smalleyi, two Cercospora beticola strains, Coleophoma cylindrospora, Fusarium fracticaudum, Phialophora cf. hyalina, and Morchella septimelata.</title>
        <authorList>
            <person name="Wingfield B.D."/>
            <person name="Bills G.F."/>
            <person name="Dong Y."/>
            <person name="Huang W."/>
            <person name="Nel W.J."/>
            <person name="Swalarsk-Parry B.S."/>
            <person name="Vaghefi N."/>
            <person name="Wilken P.M."/>
            <person name="An Z."/>
            <person name="de Beer Z.W."/>
            <person name="De Vos L."/>
            <person name="Chen L."/>
            <person name="Duong T.A."/>
            <person name="Gao Y."/>
            <person name="Hammerbacher A."/>
            <person name="Kikkert J.R."/>
            <person name="Li Y."/>
            <person name="Li H."/>
            <person name="Li K."/>
            <person name="Li Q."/>
            <person name="Liu X."/>
            <person name="Ma X."/>
            <person name="Naidoo K."/>
            <person name="Pethybridge S.J."/>
            <person name="Sun J."/>
            <person name="Steenkamp E.T."/>
            <person name="van der Nest M.A."/>
            <person name="van Wyk S."/>
            <person name="Wingfield M.J."/>
            <person name="Xiong C."/>
            <person name="Yue Q."/>
            <person name="Zhang X."/>
        </authorList>
    </citation>
    <scope>NUCLEOTIDE SEQUENCE [LARGE SCALE GENOMIC DNA]</scope>
    <source>
        <strain evidence="2 3">BP 5553</strain>
    </source>
</reference>
<organism evidence="2 3">
    <name type="scientific">Venustampulla echinocandica</name>
    <dbReference type="NCBI Taxonomy" id="2656787"/>
    <lineage>
        <taxon>Eukaryota</taxon>
        <taxon>Fungi</taxon>
        <taxon>Dikarya</taxon>
        <taxon>Ascomycota</taxon>
        <taxon>Pezizomycotina</taxon>
        <taxon>Leotiomycetes</taxon>
        <taxon>Helotiales</taxon>
        <taxon>Pleuroascaceae</taxon>
        <taxon>Venustampulla</taxon>
    </lineage>
</organism>
<feature type="compositionally biased region" description="Polar residues" evidence="1">
    <location>
        <begin position="88"/>
        <end position="98"/>
    </location>
</feature>
<dbReference type="AlphaFoldDB" id="A0A370TRD7"/>
<comment type="caution">
    <text evidence="2">The sequence shown here is derived from an EMBL/GenBank/DDBJ whole genome shotgun (WGS) entry which is preliminary data.</text>
</comment>
<feature type="region of interest" description="Disordered" evidence="1">
    <location>
        <begin position="63"/>
        <end position="98"/>
    </location>
</feature>
<dbReference type="EMBL" id="NPIC01000003">
    <property type="protein sequence ID" value="RDL38092.1"/>
    <property type="molecule type" value="Genomic_DNA"/>
</dbReference>
<accession>A0A370TRD7</accession>
<evidence type="ECO:0000313" key="2">
    <source>
        <dbReference type="EMBL" id="RDL38092.1"/>
    </source>
</evidence>
<dbReference type="RefSeq" id="XP_031870748.1">
    <property type="nucleotide sequence ID" value="XM_032014148.1"/>
</dbReference>
<dbReference type="Proteomes" id="UP000254866">
    <property type="component" value="Unassembled WGS sequence"/>
</dbReference>
<gene>
    <name evidence="2" type="ORF">BP5553_05525</name>
</gene>